<feature type="transmembrane region" description="Helical" evidence="7">
    <location>
        <begin position="20"/>
        <end position="40"/>
    </location>
</feature>
<dbReference type="GO" id="GO:0005886">
    <property type="term" value="C:plasma membrane"/>
    <property type="evidence" value="ECO:0007669"/>
    <property type="project" value="UniProtKB-SubCell"/>
</dbReference>
<feature type="transmembrane region" description="Helical" evidence="7">
    <location>
        <begin position="287"/>
        <end position="307"/>
    </location>
</feature>
<dbReference type="AlphaFoldDB" id="A0A923LGM4"/>
<dbReference type="PIRSF" id="PIRSF006603">
    <property type="entry name" value="DinF"/>
    <property type="match status" value="1"/>
</dbReference>
<feature type="transmembrane region" description="Helical" evidence="7">
    <location>
        <begin position="102"/>
        <end position="127"/>
    </location>
</feature>
<evidence type="ECO:0000256" key="4">
    <source>
        <dbReference type="ARBA" id="ARBA00022692"/>
    </source>
</evidence>
<organism evidence="8 9">
    <name type="scientific">Mediterraneibacter hominis</name>
    <dbReference type="NCBI Taxonomy" id="2763054"/>
    <lineage>
        <taxon>Bacteria</taxon>
        <taxon>Bacillati</taxon>
        <taxon>Bacillota</taxon>
        <taxon>Clostridia</taxon>
        <taxon>Lachnospirales</taxon>
        <taxon>Lachnospiraceae</taxon>
        <taxon>Mediterraneibacter</taxon>
    </lineage>
</organism>
<feature type="transmembrane region" description="Helical" evidence="7">
    <location>
        <begin position="60"/>
        <end position="82"/>
    </location>
</feature>
<dbReference type="Pfam" id="PF01554">
    <property type="entry name" value="MatE"/>
    <property type="match status" value="2"/>
</dbReference>
<accession>A0A923LGM4</accession>
<dbReference type="InterPro" id="IPR048279">
    <property type="entry name" value="MdtK-like"/>
</dbReference>
<keyword evidence="6 7" id="KW-0472">Membrane</keyword>
<feature type="transmembrane region" description="Helical" evidence="7">
    <location>
        <begin position="169"/>
        <end position="191"/>
    </location>
</feature>
<feature type="transmembrane region" description="Helical" evidence="7">
    <location>
        <begin position="239"/>
        <end position="267"/>
    </location>
</feature>
<keyword evidence="4 7" id="KW-0812">Transmembrane</keyword>
<keyword evidence="2" id="KW-0813">Transport</keyword>
<name>A0A923LGM4_9FIRM</name>
<dbReference type="InterPro" id="IPR002528">
    <property type="entry name" value="MATE_fam"/>
</dbReference>
<comment type="caution">
    <text evidence="8">The sequence shown here is derived from an EMBL/GenBank/DDBJ whole genome shotgun (WGS) entry which is preliminary data.</text>
</comment>
<evidence type="ECO:0000313" key="9">
    <source>
        <dbReference type="Proteomes" id="UP000652477"/>
    </source>
</evidence>
<dbReference type="CDD" id="cd13138">
    <property type="entry name" value="MATE_yoeA_like"/>
    <property type="match status" value="1"/>
</dbReference>
<dbReference type="PANTHER" id="PTHR43549:SF3">
    <property type="entry name" value="MULTIDRUG RESISTANCE PROTEIN YPNP-RELATED"/>
    <property type="match status" value="1"/>
</dbReference>
<evidence type="ECO:0000313" key="8">
    <source>
        <dbReference type="EMBL" id="MBC5687777.1"/>
    </source>
</evidence>
<gene>
    <name evidence="8" type="ORF">H8S37_02345</name>
</gene>
<reference evidence="8" key="1">
    <citation type="submission" date="2020-08" db="EMBL/GenBank/DDBJ databases">
        <title>Genome public.</title>
        <authorList>
            <person name="Liu C."/>
            <person name="Sun Q."/>
        </authorList>
    </citation>
    <scope>NUCLEOTIDE SEQUENCE</scope>
    <source>
        <strain evidence="8">NSJ-55</strain>
    </source>
</reference>
<comment type="subcellular location">
    <subcellularLocation>
        <location evidence="1">Cell membrane</location>
        <topology evidence="1">Multi-pass membrane protein</topology>
    </subcellularLocation>
</comment>
<feature type="transmembrane region" description="Helical" evidence="7">
    <location>
        <begin position="420"/>
        <end position="443"/>
    </location>
</feature>
<protein>
    <submittedName>
        <fullName evidence="8">MATE family efflux transporter</fullName>
    </submittedName>
</protein>
<dbReference type="InterPro" id="IPR052031">
    <property type="entry name" value="Membrane_Transporter-Flippase"/>
</dbReference>
<dbReference type="Proteomes" id="UP000652477">
    <property type="component" value="Unassembled WGS sequence"/>
</dbReference>
<sequence length="450" mass="48068">MERIKEKKISFTEGSVFEALIRFAIPVFGALVLQAAYGAVDLLVVGQFGDASSISAVGTGSSFMQMVTFIITSLAMGATVIIGQHIGEKRPEDAGDTVGTTILLFIGIGVVLTILLEVFAGNIVQFLQVPEASYDKAVLYLRICSGGIVVIIAYNVISSILRGVGNANLPFLFVGIACVVNIIGDLLLTGLLKMDVAGVAIATVFAQLVSVIISLILLKRKKLPFLFTKKQLKVNKRELSLILRVGVPIALQETTVQISFLVINSIINHMGLLPSAGYGVAQKIVSFIMLVPSAIMQSVSAFVAQNIGAGKKKRASRGFFTALLTGCSVGVLIFLAGFFGGNILSSFFTGDTEVIVQSAAYLKGFSPECIMTCVLFSSIGYFNGCGNSFPVMVQGVTSAFCIRIPVSILMSRLPDTNLTLVGLATPITTIYGILFFGICFLWIKHKKRKM</sequence>
<dbReference type="RefSeq" id="WP_186874442.1">
    <property type="nucleotide sequence ID" value="NZ_JACOPF010000001.1"/>
</dbReference>
<evidence type="ECO:0000256" key="7">
    <source>
        <dbReference type="SAM" id="Phobius"/>
    </source>
</evidence>
<proteinExistence type="predicted"/>
<dbReference type="NCBIfam" id="TIGR00797">
    <property type="entry name" value="matE"/>
    <property type="match status" value="1"/>
</dbReference>
<keyword evidence="9" id="KW-1185">Reference proteome</keyword>
<evidence type="ECO:0000256" key="5">
    <source>
        <dbReference type="ARBA" id="ARBA00022989"/>
    </source>
</evidence>
<dbReference type="EMBL" id="JACOPF010000001">
    <property type="protein sequence ID" value="MBC5687777.1"/>
    <property type="molecule type" value="Genomic_DNA"/>
</dbReference>
<feature type="transmembrane region" description="Helical" evidence="7">
    <location>
        <begin position="319"/>
        <end position="340"/>
    </location>
</feature>
<feature type="transmembrane region" description="Helical" evidence="7">
    <location>
        <begin position="197"/>
        <end position="218"/>
    </location>
</feature>
<evidence type="ECO:0000256" key="2">
    <source>
        <dbReference type="ARBA" id="ARBA00022448"/>
    </source>
</evidence>
<feature type="transmembrane region" description="Helical" evidence="7">
    <location>
        <begin position="139"/>
        <end position="157"/>
    </location>
</feature>
<keyword evidence="5 7" id="KW-1133">Transmembrane helix</keyword>
<evidence type="ECO:0000256" key="6">
    <source>
        <dbReference type="ARBA" id="ARBA00023136"/>
    </source>
</evidence>
<dbReference type="GO" id="GO:0042910">
    <property type="term" value="F:xenobiotic transmembrane transporter activity"/>
    <property type="evidence" value="ECO:0007669"/>
    <property type="project" value="InterPro"/>
</dbReference>
<evidence type="ECO:0000256" key="1">
    <source>
        <dbReference type="ARBA" id="ARBA00004651"/>
    </source>
</evidence>
<keyword evidence="3" id="KW-1003">Cell membrane</keyword>
<dbReference type="PANTHER" id="PTHR43549">
    <property type="entry name" value="MULTIDRUG RESISTANCE PROTEIN YPNP-RELATED"/>
    <property type="match status" value="1"/>
</dbReference>
<evidence type="ECO:0000256" key="3">
    <source>
        <dbReference type="ARBA" id="ARBA00022475"/>
    </source>
</evidence>
<dbReference type="GO" id="GO:0015297">
    <property type="term" value="F:antiporter activity"/>
    <property type="evidence" value="ECO:0007669"/>
    <property type="project" value="InterPro"/>
</dbReference>